<dbReference type="Pfam" id="PF05742">
    <property type="entry name" value="TANGO2"/>
    <property type="match status" value="1"/>
</dbReference>
<keyword evidence="2" id="KW-1185">Reference proteome</keyword>
<evidence type="ECO:0000313" key="1">
    <source>
        <dbReference type="EMBL" id="BCD97614.1"/>
    </source>
</evidence>
<protein>
    <submittedName>
        <fullName evidence="1">Uncharacterized protein</fullName>
    </submittedName>
</protein>
<name>A0AAN1WHC1_9GAMM</name>
<evidence type="ECO:0000313" key="2">
    <source>
        <dbReference type="Proteomes" id="UP001320119"/>
    </source>
</evidence>
<dbReference type="AlphaFoldDB" id="A0AAN1WHC1"/>
<dbReference type="InterPro" id="IPR008551">
    <property type="entry name" value="TANGO2"/>
</dbReference>
<organism evidence="1 2">
    <name type="scientific">Marinagarivorans cellulosilyticus</name>
    <dbReference type="NCBI Taxonomy" id="2721545"/>
    <lineage>
        <taxon>Bacteria</taxon>
        <taxon>Pseudomonadati</taxon>
        <taxon>Pseudomonadota</taxon>
        <taxon>Gammaproteobacteria</taxon>
        <taxon>Cellvibrionales</taxon>
        <taxon>Cellvibrionaceae</taxon>
        <taxon>Marinagarivorans</taxon>
    </lineage>
</organism>
<gene>
    <name evidence="1" type="ORF">MARGE09_P1815</name>
</gene>
<sequence>MCTVTAFYWPQSNLAEGPLLTVTMNRDEAVNRPEGVVQHKRSPSGDLLRWFPTDAATGGTWFGVGCAGLVFALLNRYQDSQVLGNTAVVSRGAIIPRLLQCRSTDEVAQHLSLAYCGNFSPFDLLVFIGGLCHQFSWNGKQLEKQQHAISGGFFYTSSSINMAQVLDFRSQQFRGFVQQYKYYSRYEFSDYVVSALHSLQGDNPSYSINMMRSNRQTRSICQVRVAAGKVECDYWPLAIKHAPVS</sequence>
<dbReference type="EMBL" id="AP023086">
    <property type="protein sequence ID" value="BCD97614.1"/>
    <property type="molecule type" value="Genomic_DNA"/>
</dbReference>
<proteinExistence type="predicted"/>
<accession>A0AAN1WHC1</accession>
<dbReference type="Proteomes" id="UP001320119">
    <property type="component" value="Chromosome"/>
</dbReference>
<dbReference type="RefSeq" id="WP_236987078.1">
    <property type="nucleotide sequence ID" value="NZ_AP023086.1"/>
</dbReference>
<dbReference type="KEGG" id="marq:MARGE09_P1815"/>
<reference evidence="1 2" key="1">
    <citation type="journal article" date="2022" name="IScience">
        <title>An ultrasensitive nanofiber-based assay for enzymatic hydrolysis and deep-sea microbial degradation of cellulose.</title>
        <authorList>
            <person name="Tsudome M."/>
            <person name="Tachioka M."/>
            <person name="Miyazaki M."/>
            <person name="Uchimura K."/>
            <person name="Tsuda M."/>
            <person name="Takaki Y."/>
            <person name="Deguchi S."/>
        </authorList>
    </citation>
    <scope>NUCLEOTIDE SEQUENCE [LARGE SCALE GENOMIC DNA]</scope>
    <source>
        <strain evidence="1 2">GE09</strain>
    </source>
</reference>